<dbReference type="Gene3D" id="3.20.20.370">
    <property type="entry name" value="Glycoside hydrolase/deacetylase"/>
    <property type="match status" value="1"/>
</dbReference>
<dbReference type="PANTHER" id="PTHR34216">
    <property type="match status" value="1"/>
</dbReference>
<dbReference type="PROSITE" id="PS51677">
    <property type="entry name" value="NODB"/>
    <property type="match status" value="1"/>
</dbReference>
<reference evidence="4 5" key="1">
    <citation type="submission" date="2014-01" db="EMBL/GenBank/DDBJ databases">
        <title>Development of a Comparative Genomic Fingerprinting Assay for High Resolution Genotyping of Arcobacter butzleri.</title>
        <authorList>
            <person name="Webb A.L."/>
            <person name="Inglis G.D."/>
            <person name="Kruczkiewicz P."/>
            <person name="Selinger L.B."/>
            <person name="Taboada E.N."/>
        </authorList>
    </citation>
    <scope>NUCLEOTIDE SEQUENCE [LARGE SCALE GENOMIC DNA]</scope>
    <source>
        <strain evidence="4 5">L351</strain>
    </source>
</reference>
<dbReference type="PANTHER" id="PTHR34216:SF3">
    <property type="entry name" value="POLY-BETA-1,6-N-ACETYL-D-GLUCOSAMINE N-DEACETYLASE"/>
    <property type="match status" value="1"/>
</dbReference>
<gene>
    <name evidence="4" type="ORF">AF76_03095</name>
</gene>
<dbReference type="InterPro" id="IPR011330">
    <property type="entry name" value="Glyco_hydro/deAcase_b/a-brl"/>
</dbReference>
<evidence type="ECO:0000256" key="2">
    <source>
        <dbReference type="ARBA" id="ARBA00022729"/>
    </source>
</evidence>
<evidence type="ECO:0000256" key="1">
    <source>
        <dbReference type="ARBA" id="ARBA00004613"/>
    </source>
</evidence>
<name>A0A837J6Z2_9BACT</name>
<evidence type="ECO:0000313" key="5">
    <source>
        <dbReference type="Proteomes" id="UP000035526"/>
    </source>
</evidence>
<comment type="caution">
    <text evidence="4">The sequence shown here is derived from an EMBL/GenBank/DDBJ whole genome shotgun (WGS) entry which is preliminary data.</text>
</comment>
<dbReference type="SUPFAM" id="SSF88713">
    <property type="entry name" value="Glycoside hydrolase/deacetylase"/>
    <property type="match status" value="1"/>
</dbReference>
<comment type="subcellular location">
    <subcellularLocation>
        <location evidence="1">Secreted</location>
    </subcellularLocation>
</comment>
<keyword evidence="2" id="KW-0732">Signal</keyword>
<evidence type="ECO:0000259" key="3">
    <source>
        <dbReference type="PROSITE" id="PS51677"/>
    </source>
</evidence>
<dbReference type="GO" id="GO:0005576">
    <property type="term" value="C:extracellular region"/>
    <property type="evidence" value="ECO:0007669"/>
    <property type="project" value="UniProtKB-SubCell"/>
</dbReference>
<dbReference type="AlphaFoldDB" id="A0A837J6Z2"/>
<protein>
    <submittedName>
        <fullName evidence="4">Polysaccharide deacetylase</fullName>
    </submittedName>
</protein>
<dbReference type="InterPro" id="IPR002509">
    <property type="entry name" value="NODB_dom"/>
</dbReference>
<proteinExistence type="predicted"/>
<accession>A0A837J6Z2</accession>
<dbReference type="EMBL" id="JAIS01000038">
    <property type="protein sequence ID" value="KLE02086.1"/>
    <property type="molecule type" value="Genomic_DNA"/>
</dbReference>
<dbReference type="InterPro" id="IPR051398">
    <property type="entry name" value="Polysacch_Deacetylase"/>
</dbReference>
<evidence type="ECO:0000313" key="4">
    <source>
        <dbReference type="EMBL" id="KLE02086.1"/>
    </source>
</evidence>
<feature type="domain" description="NodB homology" evidence="3">
    <location>
        <begin position="45"/>
        <end position="241"/>
    </location>
</feature>
<dbReference type="CDD" id="cd10918">
    <property type="entry name" value="CE4_NodB_like_5s_6s"/>
    <property type="match status" value="1"/>
</dbReference>
<sequence length="241" mass="28370">MLISIMYHHVNSDRCSNDLVIFEEHLKYIKTNFKTIFPGERVEKNSLCLTFDDAYADFYFLIFPLLKKYNLKALLAIPSKYILNDTEENPQNRMNFEHNALFENYQKATFCTYKELKEMRDSGLVIFGSHSHSHVNLLEENIDLDLELRISKEILEKNLNVKIESFVFPFGKYNQRILQEAKKYYKYNFRIGNAIHKDFNGINEAIYRVDGDGLKSADEIFKTSKLLKYKFKGLVKSLGKK</sequence>
<dbReference type="GO" id="GO:0005975">
    <property type="term" value="P:carbohydrate metabolic process"/>
    <property type="evidence" value="ECO:0007669"/>
    <property type="project" value="InterPro"/>
</dbReference>
<organism evidence="4 5">
    <name type="scientific">Aliarcobacter butzleri L351</name>
    <dbReference type="NCBI Taxonomy" id="1447259"/>
    <lineage>
        <taxon>Bacteria</taxon>
        <taxon>Pseudomonadati</taxon>
        <taxon>Campylobacterota</taxon>
        <taxon>Epsilonproteobacteria</taxon>
        <taxon>Campylobacterales</taxon>
        <taxon>Arcobacteraceae</taxon>
        <taxon>Aliarcobacter</taxon>
    </lineage>
</organism>
<dbReference type="GO" id="GO:0016810">
    <property type="term" value="F:hydrolase activity, acting on carbon-nitrogen (but not peptide) bonds"/>
    <property type="evidence" value="ECO:0007669"/>
    <property type="project" value="InterPro"/>
</dbReference>
<dbReference type="Pfam" id="PF01522">
    <property type="entry name" value="Polysacc_deac_1"/>
    <property type="match status" value="1"/>
</dbReference>
<dbReference type="Proteomes" id="UP000035526">
    <property type="component" value="Unassembled WGS sequence"/>
</dbReference>